<evidence type="ECO:0000259" key="1">
    <source>
        <dbReference type="PROSITE" id="PS50405"/>
    </source>
</evidence>
<evidence type="ECO:0000313" key="2">
    <source>
        <dbReference type="EMBL" id="KAL0576951.1"/>
    </source>
</evidence>
<sequence>MAPTVDTGKPYNLECTGIALETVKEHTAAQDVTLYGQCFCPFTQHEVDHTNRPEDFLEVSPKGLVPGLSFQNPGGWKGLSESSVMLEYLNDEGAKTTGRSLLPPPSNPYARSLVRLQCDHISRTLVPSFFRYVFTQEPQAQRQAGKEWNDSLETLVSLFERSEKEILNNKSGDGAGLGLWIEGNDQLSLTDVLVAPFLYRATNVLKHYRDYEMPGGKKFKAYVTRLINHPAFKKTCSTDDLYIDSYERYAFNRPNPNGQLQNAMNAGKGIP</sequence>
<accession>A0ABR3FNW5</accession>
<proteinExistence type="predicted"/>
<dbReference type="Gene3D" id="1.20.1050.10">
    <property type="match status" value="1"/>
</dbReference>
<dbReference type="EMBL" id="JBAHYK010000187">
    <property type="protein sequence ID" value="KAL0576951.1"/>
    <property type="molecule type" value="Genomic_DNA"/>
</dbReference>
<keyword evidence="3" id="KW-1185">Reference proteome</keyword>
<dbReference type="InterPro" id="IPR050983">
    <property type="entry name" value="GST_Omega/HSP26"/>
</dbReference>
<dbReference type="SUPFAM" id="SSF52833">
    <property type="entry name" value="Thioredoxin-like"/>
    <property type="match status" value="1"/>
</dbReference>
<evidence type="ECO:0000313" key="3">
    <source>
        <dbReference type="Proteomes" id="UP001465976"/>
    </source>
</evidence>
<comment type="caution">
    <text evidence="2">The sequence shown here is derived from an EMBL/GenBank/DDBJ whole genome shotgun (WGS) entry which is preliminary data.</text>
</comment>
<protein>
    <recommendedName>
        <fullName evidence="1">GST C-terminal domain-containing protein</fullName>
    </recommendedName>
</protein>
<dbReference type="InterPro" id="IPR010987">
    <property type="entry name" value="Glutathione-S-Trfase_C-like"/>
</dbReference>
<organism evidence="2 3">
    <name type="scientific">Marasmius crinis-equi</name>
    <dbReference type="NCBI Taxonomy" id="585013"/>
    <lineage>
        <taxon>Eukaryota</taxon>
        <taxon>Fungi</taxon>
        <taxon>Dikarya</taxon>
        <taxon>Basidiomycota</taxon>
        <taxon>Agaricomycotina</taxon>
        <taxon>Agaricomycetes</taxon>
        <taxon>Agaricomycetidae</taxon>
        <taxon>Agaricales</taxon>
        <taxon>Marasmiineae</taxon>
        <taxon>Marasmiaceae</taxon>
        <taxon>Marasmius</taxon>
    </lineage>
</organism>
<name>A0ABR3FNW5_9AGAR</name>
<feature type="domain" description="GST C-terminal" evidence="1">
    <location>
        <begin position="107"/>
        <end position="251"/>
    </location>
</feature>
<dbReference type="PROSITE" id="PS50405">
    <property type="entry name" value="GST_CTER"/>
    <property type="match status" value="1"/>
</dbReference>
<gene>
    <name evidence="2" type="ORF">V5O48_005022</name>
</gene>
<dbReference type="Gene3D" id="3.40.30.10">
    <property type="entry name" value="Glutaredoxin"/>
    <property type="match status" value="1"/>
</dbReference>
<dbReference type="InterPro" id="IPR036282">
    <property type="entry name" value="Glutathione-S-Trfase_C_sf"/>
</dbReference>
<dbReference type="InterPro" id="IPR036249">
    <property type="entry name" value="Thioredoxin-like_sf"/>
</dbReference>
<reference evidence="2 3" key="1">
    <citation type="submission" date="2024-02" db="EMBL/GenBank/DDBJ databases">
        <title>A draft genome for the cacao thread blight pathogen Marasmius crinis-equi.</title>
        <authorList>
            <person name="Cohen S.P."/>
            <person name="Baruah I.K."/>
            <person name="Amoako-Attah I."/>
            <person name="Bukari Y."/>
            <person name="Meinhardt L.W."/>
            <person name="Bailey B.A."/>
        </authorList>
    </citation>
    <scope>NUCLEOTIDE SEQUENCE [LARGE SCALE GENOMIC DNA]</scope>
    <source>
        <strain evidence="2 3">GH-76</strain>
    </source>
</reference>
<dbReference type="CDD" id="cd00299">
    <property type="entry name" value="GST_C_family"/>
    <property type="match status" value="1"/>
</dbReference>
<dbReference type="PANTHER" id="PTHR43968:SF6">
    <property type="entry name" value="GLUTATHIONE S-TRANSFERASE OMEGA"/>
    <property type="match status" value="1"/>
</dbReference>
<dbReference type="SUPFAM" id="SSF47616">
    <property type="entry name" value="GST C-terminal domain-like"/>
    <property type="match status" value="1"/>
</dbReference>
<dbReference type="PANTHER" id="PTHR43968">
    <property type="match status" value="1"/>
</dbReference>
<dbReference type="Proteomes" id="UP001465976">
    <property type="component" value="Unassembled WGS sequence"/>
</dbReference>